<evidence type="ECO:0000313" key="6">
    <source>
        <dbReference type="EMBL" id="KUH58183.1"/>
    </source>
</evidence>
<feature type="transmembrane region" description="Helical" evidence="5">
    <location>
        <begin position="101"/>
        <end position="118"/>
    </location>
</feature>
<proteinExistence type="predicted"/>
<keyword evidence="2 5" id="KW-0812">Transmembrane</keyword>
<comment type="subcellular location">
    <subcellularLocation>
        <location evidence="1">Membrane</location>
        <topology evidence="1">Multi-pass membrane protein</topology>
    </subcellularLocation>
</comment>
<evidence type="ECO:0000256" key="4">
    <source>
        <dbReference type="ARBA" id="ARBA00023136"/>
    </source>
</evidence>
<keyword evidence="4 5" id="KW-0472">Membrane</keyword>
<evidence type="ECO:0000256" key="3">
    <source>
        <dbReference type="ARBA" id="ARBA00022989"/>
    </source>
</evidence>
<feature type="transmembrane region" description="Helical" evidence="5">
    <location>
        <begin position="227"/>
        <end position="248"/>
    </location>
</feature>
<keyword evidence="3 5" id="KW-1133">Transmembrane helix</keyword>
<evidence type="ECO:0000313" key="7">
    <source>
        <dbReference type="Proteomes" id="UP000054078"/>
    </source>
</evidence>
<dbReference type="InterPro" id="IPR003339">
    <property type="entry name" value="ABC/ECF_trnsptr_transmembrane"/>
</dbReference>
<organism evidence="6 7">
    <name type="scientific">Tractidigestivibacter scatoligenes</name>
    <name type="common">Olsenella scatoligenes</name>
    <dbReference type="NCBI Taxonomy" id="1299998"/>
    <lineage>
        <taxon>Bacteria</taxon>
        <taxon>Bacillati</taxon>
        <taxon>Actinomycetota</taxon>
        <taxon>Coriobacteriia</taxon>
        <taxon>Coriobacteriales</taxon>
        <taxon>Atopobiaceae</taxon>
        <taxon>Tractidigestivibacter</taxon>
    </lineage>
</organism>
<evidence type="ECO:0008006" key="8">
    <source>
        <dbReference type="Google" id="ProtNLM"/>
    </source>
</evidence>
<sequence>MLTMRDTHTAFDTCHPAVPATYFAATILIAIFAMQPVCVGISLAGALVFSLAARGWRRTLGGLRWQLPMVALVAVANPLFSASGSTLVAQLGPMAIYQESIAYGACAGALLVAVVLWFEDAACVLTQDRLLQLGARVLPTVTLVTSMAAQLVPQLMQRSQTVRAATLATTAAAPEGSRDRGVRVADQLMSWSMEDSIERSDAMRARGWGATDRRSCYLPDSFRNSDAFALAGIVLLAAVSAFLVYAACSQWHFYPTMPRLVAWWGYAPHAVLAFLPTALDLGQRLRWGRVA</sequence>
<accession>A0A117J4M4</accession>
<reference evidence="6 7" key="1">
    <citation type="submission" date="2015-12" db="EMBL/GenBank/DDBJ databases">
        <title>Draft Genome Sequence of Olsenella scatoligenes SK9K4T; a Producer of 3-Methylindole- (skatole) and 4-Methylphenol- (p-cresol) Isolated from Pig Feces.</title>
        <authorList>
            <person name="Li X."/>
            <person name="Borg B."/>
            <person name="Canibe N."/>
        </authorList>
    </citation>
    <scope>NUCLEOTIDE SEQUENCE [LARGE SCALE GENOMIC DNA]</scope>
    <source>
        <strain evidence="6 7">SK9K4</strain>
    </source>
</reference>
<dbReference type="AlphaFoldDB" id="A0A117J4M4"/>
<keyword evidence="7" id="KW-1185">Reference proteome</keyword>
<feature type="transmembrane region" description="Helical" evidence="5">
    <location>
        <begin position="20"/>
        <end position="53"/>
    </location>
</feature>
<dbReference type="STRING" id="1299998.AUL39_08195"/>
<protein>
    <recommendedName>
        <fullName evidence="8">Energy-coupling factor transporter transmembrane protein EcfT</fullName>
    </recommendedName>
</protein>
<name>A0A117J4M4_TRASO</name>
<dbReference type="GO" id="GO:0005886">
    <property type="term" value="C:plasma membrane"/>
    <property type="evidence" value="ECO:0007669"/>
    <property type="project" value="UniProtKB-ARBA"/>
</dbReference>
<evidence type="ECO:0000256" key="1">
    <source>
        <dbReference type="ARBA" id="ARBA00004141"/>
    </source>
</evidence>
<dbReference type="OrthoDB" id="3173271at2"/>
<dbReference type="Proteomes" id="UP000054078">
    <property type="component" value="Unassembled WGS sequence"/>
</dbReference>
<gene>
    <name evidence="6" type="ORF">AUL39_08195</name>
</gene>
<dbReference type="RefSeq" id="WP_059055177.1">
    <property type="nucleotide sequence ID" value="NZ_LOJF01000010.1"/>
</dbReference>
<evidence type="ECO:0000256" key="2">
    <source>
        <dbReference type="ARBA" id="ARBA00022692"/>
    </source>
</evidence>
<dbReference type="EMBL" id="LOJF01000010">
    <property type="protein sequence ID" value="KUH58183.1"/>
    <property type="molecule type" value="Genomic_DNA"/>
</dbReference>
<evidence type="ECO:0000256" key="5">
    <source>
        <dbReference type="SAM" id="Phobius"/>
    </source>
</evidence>
<feature type="transmembrane region" description="Helical" evidence="5">
    <location>
        <begin position="65"/>
        <end position="89"/>
    </location>
</feature>
<comment type="caution">
    <text evidence="6">The sequence shown here is derived from an EMBL/GenBank/DDBJ whole genome shotgun (WGS) entry which is preliminary data.</text>
</comment>
<feature type="transmembrane region" description="Helical" evidence="5">
    <location>
        <begin position="130"/>
        <end position="152"/>
    </location>
</feature>
<dbReference type="CDD" id="cd16914">
    <property type="entry name" value="EcfT"/>
    <property type="match status" value="1"/>
</dbReference>